<dbReference type="PANTHER" id="PTHR41299">
    <property type="entry name" value="THIAMINE PYROPHOSPHOKINASE"/>
    <property type="match status" value="1"/>
</dbReference>
<dbReference type="OrthoDB" id="9804377at2"/>
<dbReference type="Proteomes" id="UP000074108">
    <property type="component" value="Unassembled WGS sequence"/>
</dbReference>
<comment type="caution">
    <text evidence="7">The sequence shown here is derived from an EMBL/GenBank/DDBJ whole genome shotgun (WGS) entry which is preliminary data.</text>
</comment>
<dbReference type="GO" id="GO:0009229">
    <property type="term" value="P:thiamine diphosphate biosynthetic process"/>
    <property type="evidence" value="ECO:0007669"/>
    <property type="project" value="InterPro"/>
</dbReference>
<evidence type="ECO:0000256" key="3">
    <source>
        <dbReference type="ARBA" id="ARBA00022777"/>
    </source>
</evidence>
<dbReference type="STRING" id="1150625.Q75_05935"/>
<dbReference type="InterPro" id="IPR053149">
    <property type="entry name" value="TPK"/>
</dbReference>
<dbReference type="GO" id="GO:0006772">
    <property type="term" value="P:thiamine metabolic process"/>
    <property type="evidence" value="ECO:0007669"/>
    <property type="project" value="UniProtKB-UniRule"/>
</dbReference>
<gene>
    <name evidence="7" type="ORF">Q75_05935</name>
</gene>
<dbReference type="EC" id="2.7.6.2" evidence="5"/>
<dbReference type="InterPro" id="IPR036371">
    <property type="entry name" value="TPK_B1-bd_sf"/>
</dbReference>
<dbReference type="EMBL" id="LDYG01000024">
    <property type="protein sequence ID" value="KUP07069.1"/>
    <property type="molecule type" value="Genomic_DNA"/>
</dbReference>
<keyword evidence="8" id="KW-1185">Reference proteome</keyword>
<dbReference type="NCBIfam" id="TIGR01378">
    <property type="entry name" value="thi_PPkinase"/>
    <property type="match status" value="1"/>
</dbReference>
<evidence type="ECO:0000256" key="5">
    <source>
        <dbReference type="NCBIfam" id="TIGR01378"/>
    </source>
</evidence>
<reference evidence="7 8" key="1">
    <citation type="journal article" date="2016" name="Front. Microbiol.">
        <title>Microevolution Analysis of Bacillus coahuilensis Unveils Differences in Phosphorus Acquisition Strategies and Their Regulation.</title>
        <authorList>
            <person name="Gomez-Lunar Z."/>
            <person name="Hernandez-Gonzalez I."/>
            <person name="Rodriguez-Torres M.D."/>
            <person name="Souza V."/>
            <person name="Olmedo-Alvarez G."/>
        </authorList>
    </citation>
    <scope>NUCLEOTIDE SEQUENCE [LARGE SCALE GENOMIC DNA]</scope>
    <source>
        <strain evidence="8">p1.1.43</strain>
    </source>
</reference>
<dbReference type="GO" id="GO:0005524">
    <property type="term" value="F:ATP binding"/>
    <property type="evidence" value="ECO:0007669"/>
    <property type="project" value="UniProtKB-KW"/>
</dbReference>
<evidence type="ECO:0000313" key="7">
    <source>
        <dbReference type="EMBL" id="KUP07069.1"/>
    </source>
</evidence>
<keyword evidence="1" id="KW-0808">Transferase</keyword>
<keyword evidence="4" id="KW-0067">ATP-binding</keyword>
<dbReference type="SUPFAM" id="SSF63999">
    <property type="entry name" value="Thiamin pyrophosphokinase, catalytic domain"/>
    <property type="match status" value="1"/>
</dbReference>
<evidence type="ECO:0000313" key="8">
    <source>
        <dbReference type="Proteomes" id="UP000074108"/>
    </source>
</evidence>
<dbReference type="CDD" id="cd07995">
    <property type="entry name" value="TPK"/>
    <property type="match status" value="1"/>
</dbReference>
<dbReference type="PANTHER" id="PTHR41299:SF1">
    <property type="entry name" value="THIAMINE PYROPHOSPHOKINASE"/>
    <property type="match status" value="1"/>
</dbReference>
<sequence>MNIHIVGGGPESSHPEEMYFNDSERIWVGVDRGVHYLLDHNIVPHCAFGDFDSVSHKELSRIKSLVEQMHVFPPEKDETDMGMALNWAIEQKPTSISIYGGTGGRLDHYLANIQLLIRTVETTIPVFLIDHRNIHQCVKAGTHQVSMLENKPYISFFSYDRIGKDLTLQGFKYPLENHFLRLGSSLCISNELIESHGSFSFTEGILMMIRSAD</sequence>
<dbReference type="PATRIC" id="fig|1150625.3.peg.1244"/>
<dbReference type="Pfam" id="PF04265">
    <property type="entry name" value="TPK_B1_binding"/>
    <property type="match status" value="1"/>
</dbReference>
<dbReference type="RefSeq" id="WP_059350737.1">
    <property type="nucleotide sequence ID" value="NZ_LDYG01000024.1"/>
</dbReference>
<feature type="domain" description="Thiamin pyrophosphokinase thiamin-binding" evidence="6">
    <location>
        <begin position="141"/>
        <end position="207"/>
    </location>
</feature>
<keyword evidence="2" id="KW-0547">Nucleotide-binding</keyword>
<proteinExistence type="predicted"/>
<accession>A0A147K9G5</accession>
<dbReference type="AlphaFoldDB" id="A0A147K9G5"/>
<dbReference type="SMART" id="SM00983">
    <property type="entry name" value="TPK_B1_binding"/>
    <property type="match status" value="1"/>
</dbReference>
<dbReference type="InterPro" id="IPR007371">
    <property type="entry name" value="TPK_catalytic"/>
</dbReference>
<name>A0A147K9G5_9BACI</name>
<evidence type="ECO:0000256" key="1">
    <source>
        <dbReference type="ARBA" id="ARBA00022679"/>
    </source>
</evidence>
<keyword evidence="3" id="KW-0418">Kinase</keyword>
<dbReference type="Pfam" id="PF04263">
    <property type="entry name" value="TPK_catalytic"/>
    <property type="match status" value="1"/>
</dbReference>
<evidence type="ECO:0000256" key="4">
    <source>
        <dbReference type="ARBA" id="ARBA00022840"/>
    </source>
</evidence>
<dbReference type="Gene3D" id="3.40.50.10240">
    <property type="entry name" value="Thiamin pyrophosphokinase, catalytic domain"/>
    <property type="match status" value="1"/>
</dbReference>
<dbReference type="InterPro" id="IPR007373">
    <property type="entry name" value="Thiamin_PyroPKinase_B1-bd"/>
</dbReference>
<evidence type="ECO:0000259" key="6">
    <source>
        <dbReference type="SMART" id="SM00983"/>
    </source>
</evidence>
<protein>
    <recommendedName>
        <fullName evidence="5">Thiamine diphosphokinase</fullName>
        <ecNumber evidence="5">2.7.6.2</ecNumber>
    </recommendedName>
</protein>
<dbReference type="InterPro" id="IPR036759">
    <property type="entry name" value="TPK_catalytic_sf"/>
</dbReference>
<dbReference type="SUPFAM" id="SSF63862">
    <property type="entry name" value="Thiamin pyrophosphokinase, substrate-binding domain"/>
    <property type="match status" value="1"/>
</dbReference>
<dbReference type="InterPro" id="IPR006282">
    <property type="entry name" value="Thi_PPkinase"/>
</dbReference>
<organism evidence="7 8">
    <name type="scientific">Bacillus coahuilensis p1.1.43</name>
    <dbReference type="NCBI Taxonomy" id="1150625"/>
    <lineage>
        <taxon>Bacteria</taxon>
        <taxon>Bacillati</taxon>
        <taxon>Bacillota</taxon>
        <taxon>Bacilli</taxon>
        <taxon>Bacillales</taxon>
        <taxon>Bacillaceae</taxon>
        <taxon>Bacillus</taxon>
    </lineage>
</organism>
<dbReference type="GO" id="GO:0016301">
    <property type="term" value="F:kinase activity"/>
    <property type="evidence" value="ECO:0007669"/>
    <property type="project" value="UniProtKB-KW"/>
</dbReference>
<evidence type="ECO:0000256" key="2">
    <source>
        <dbReference type="ARBA" id="ARBA00022741"/>
    </source>
</evidence>
<dbReference type="GO" id="GO:0004788">
    <property type="term" value="F:thiamine diphosphokinase activity"/>
    <property type="evidence" value="ECO:0007669"/>
    <property type="project" value="UniProtKB-UniRule"/>
</dbReference>
<dbReference type="GO" id="GO:0030975">
    <property type="term" value="F:thiamine binding"/>
    <property type="evidence" value="ECO:0007669"/>
    <property type="project" value="InterPro"/>
</dbReference>